<evidence type="ECO:0000256" key="2">
    <source>
        <dbReference type="ARBA" id="ARBA00022490"/>
    </source>
</evidence>
<protein>
    <recommendedName>
        <fullName evidence="5">MIF4G domain-containing protein</fullName>
    </recommendedName>
</protein>
<dbReference type="InterPro" id="IPR016024">
    <property type="entry name" value="ARM-type_fold"/>
</dbReference>
<organism evidence="6 7">
    <name type="scientific">Patella caerulea</name>
    <name type="common">Rayed Mediterranean limpet</name>
    <dbReference type="NCBI Taxonomy" id="87958"/>
    <lineage>
        <taxon>Eukaryota</taxon>
        <taxon>Metazoa</taxon>
        <taxon>Spiralia</taxon>
        <taxon>Lophotrochozoa</taxon>
        <taxon>Mollusca</taxon>
        <taxon>Gastropoda</taxon>
        <taxon>Patellogastropoda</taxon>
        <taxon>Patelloidea</taxon>
        <taxon>Patellidae</taxon>
        <taxon>Patella</taxon>
    </lineage>
</organism>
<name>A0AAN8PPG3_PATCE</name>
<dbReference type="PANTHER" id="PTHR23254">
    <property type="entry name" value="EIF4G DOMAIN PROTEIN"/>
    <property type="match status" value="1"/>
</dbReference>
<keyword evidence="3" id="KW-0810">Translation regulation</keyword>
<dbReference type="GO" id="GO:0005737">
    <property type="term" value="C:cytoplasm"/>
    <property type="evidence" value="ECO:0007669"/>
    <property type="project" value="UniProtKB-SubCell"/>
</dbReference>
<evidence type="ECO:0000259" key="5">
    <source>
        <dbReference type="SMART" id="SM00543"/>
    </source>
</evidence>
<keyword evidence="7" id="KW-1185">Reference proteome</keyword>
<comment type="caution">
    <text evidence="6">The sequence shown here is derived from an EMBL/GenBank/DDBJ whole genome shotgun (WGS) entry which is preliminary data.</text>
</comment>
<evidence type="ECO:0000256" key="4">
    <source>
        <dbReference type="SAM" id="MobiDB-lite"/>
    </source>
</evidence>
<dbReference type="Gene3D" id="1.25.40.180">
    <property type="match status" value="1"/>
</dbReference>
<evidence type="ECO:0000256" key="3">
    <source>
        <dbReference type="ARBA" id="ARBA00022845"/>
    </source>
</evidence>
<accession>A0AAN8PPG3</accession>
<gene>
    <name evidence="6" type="ORF">SNE40_011532</name>
</gene>
<dbReference type="GO" id="GO:0003723">
    <property type="term" value="F:RNA binding"/>
    <property type="evidence" value="ECO:0007669"/>
    <property type="project" value="InterPro"/>
</dbReference>
<dbReference type="InterPro" id="IPR003890">
    <property type="entry name" value="MIF4G-like_typ-3"/>
</dbReference>
<dbReference type="SMART" id="SM00543">
    <property type="entry name" value="MIF4G"/>
    <property type="match status" value="1"/>
</dbReference>
<proteinExistence type="predicted"/>
<evidence type="ECO:0000313" key="6">
    <source>
        <dbReference type="EMBL" id="KAK6179098.1"/>
    </source>
</evidence>
<sequence>MNPVNSSTGSIQGDSVATVSPRTRPTPRAPKESTVTQLQQTVVNNGVVSSSSDTNNSNISSKLSVKAQEFIPKSYAAGNISSLSQVNEANKSLSASAPIFVPRQTVYNQGYQNYNTTTTNDSHIYDPVMKEFYNTIFILTSQPGNVEEYMNRLYEYLQPVQSKDILDSIINSLYNQCITEPNFRYTGAKICQHICKHLNDHTVFKDFRNTLLRRCKVDYDKRESLLQNPQLSSQVYGLAMFMSELFLNVENVVAGRVEKFNVLGTCLIDITLSLLAYPSKDNIKCAVQLLKLAGAAIEDMPNSQIQSVFDRLSQLQVSSDVHENAKFMIKSVIDLRSNNWGRGESTSSSTDGLDASMGDLNLSNNVLESEPVFFDANGKRITRAEAGYQDEADEESDYMLNEEEELDYLQWAQENGMGDGGQYPEWSYDGYNLAGDGYNLPEEYGDNDPECTPEVMEAYEQYLKNNPS</sequence>
<reference evidence="6 7" key="1">
    <citation type="submission" date="2024-01" db="EMBL/GenBank/DDBJ databases">
        <title>The genome of the rayed Mediterranean limpet Patella caerulea (Linnaeus, 1758).</title>
        <authorList>
            <person name="Anh-Thu Weber A."/>
            <person name="Halstead-Nussloch G."/>
        </authorList>
    </citation>
    <scope>NUCLEOTIDE SEQUENCE [LARGE SCALE GENOMIC DNA]</scope>
    <source>
        <strain evidence="6">AATW-2023a</strain>
        <tissue evidence="6">Whole specimen</tissue>
    </source>
</reference>
<dbReference type="GO" id="GO:0006446">
    <property type="term" value="P:regulation of translational initiation"/>
    <property type="evidence" value="ECO:0007669"/>
    <property type="project" value="TreeGrafter"/>
</dbReference>
<comment type="subcellular location">
    <subcellularLocation>
        <location evidence="1">Cytoplasm</location>
    </subcellularLocation>
</comment>
<evidence type="ECO:0000313" key="7">
    <source>
        <dbReference type="Proteomes" id="UP001347796"/>
    </source>
</evidence>
<dbReference type="Proteomes" id="UP001347796">
    <property type="component" value="Unassembled WGS sequence"/>
</dbReference>
<dbReference type="SUPFAM" id="SSF48371">
    <property type="entry name" value="ARM repeat"/>
    <property type="match status" value="1"/>
</dbReference>
<dbReference type="InterPro" id="IPR051367">
    <property type="entry name" value="mRNA_TranslReg/HistoneTransl"/>
</dbReference>
<feature type="region of interest" description="Disordered" evidence="4">
    <location>
        <begin position="1"/>
        <end position="35"/>
    </location>
</feature>
<dbReference type="AlphaFoldDB" id="A0AAN8PPG3"/>
<dbReference type="GO" id="GO:0008494">
    <property type="term" value="F:translation activator activity"/>
    <property type="evidence" value="ECO:0007669"/>
    <property type="project" value="TreeGrafter"/>
</dbReference>
<dbReference type="PANTHER" id="PTHR23254:SF15">
    <property type="entry name" value="POLYADENYLATE-BINDING PROTEIN-INTERACTING PROTEIN 1"/>
    <property type="match status" value="1"/>
</dbReference>
<dbReference type="Pfam" id="PF02854">
    <property type="entry name" value="MIF4G"/>
    <property type="match status" value="1"/>
</dbReference>
<evidence type="ECO:0000256" key="1">
    <source>
        <dbReference type="ARBA" id="ARBA00004496"/>
    </source>
</evidence>
<feature type="compositionally biased region" description="Polar residues" evidence="4">
    <location>
        <begin position="1"/>
        <end position="23"/>
    </location>
</feature>
<keyword evidence="2" id="KW-0963">Cytoplasm</keyword>
<feature type="domain" description="MIF4G" evidence="5">
    <location>
        <begin position="131"/>
        <end position="339"/>
    </location>
</feature>
<dbReference type="EMBL" id="JAZGQO010000008">
    <property type="protein sequence ID" value="KAK6179098.1"/>
    <property type="molecule type" value="Genomic_DNA"/>
</dbReference>